<evidence type="ECO:0000256" key="4">
    <source>
        <dbReference type="SAM" id="MobiDB-lite"/>
    </source>
</evidence>
<dbReference type="AlphaFoldDB" id="A0A8S3Y0P5"/>
<dbReference type="OrthoDB" id="439993at2759"/>
<dbReference type="GO" id="GO:0005634">
    <property type="term" value="C:nucleus"/>
    <property type="evidence" value="ECO:0007669"/>
    <property type="project" value="TreeGrafter"/>
</dbReference>
<dbReference type="InterPro" id="IPR000504">
    <property type="entry name" value="RRM_dom"/>
</dbReference>
<sequence length="392" mass="45810">MDLNQLSFATMTEEKEVVTDTNSQENGKENNSDEETDLDSSIIRQVEYYFGDLNLPRDKFLREQVTLDDGWVPLDILIKFNRLAKLSTDTEVIANALAKSTSGLLEISDDKKKVRRSPELPVPEMNEERRKELMTRTIYAKGFPKDSSLDNVLKFFKQFEEVENVIMRRYLESQTKKRLFKGSVFATFKTKEQAEKFIDNKGLKYNDTELIILWQENYFQQKQEEYAAKKEQKNKKNKQKEVKEEEKEEFKLPTGTVLHFSQSNEKMTRENIRDALMAIGAEIAFISYKVGETEGWVRLTKENAAKEIAEKIPEGKMKIEDTDVVFKVLEGDEEKTYLDKTIEEMSKRRKNMKNFKQNKYNNKGKNAKGKQNRKRKQDQHDEAPPTKVKADS</sequence>
<protein>
    <submittedName>
        <fullName evidence="8">(apollo) hypothetical protein</fullName>
    </submittedName>
</protein>
<dbReference type="GO" id="GO:0003729">
    <property type="term" value="F:mRNA binding"/>
    <property type="evidence" value="ECO:0007669"/>
    <property type="project" value="TreeGrafter"/>
</dbReference>
<dbReference type="CDD" id="cd08028">
    <property type="entry name" value="LARP_3"/>
    <property type="match status" value="1"/>
</dbReference>
<dbReference type="PROSITE" id="PS50102">
    <property type="entry name" value="RRM"/>
    <property type="match status" value="1"/>
</dbReference>
<dbReference type="PANTHER" id="PTHR22792:SF166">
    <property type="entry name" value="LUPUS LA PROTEIN HOMOLOG"/>
    <property type="match status" value="1"/>
</dbReference>
<evidence type="ECO:0000259" key="5">
    <source>
        <dbReference type="PROSITE" id="PS50102"/>
    </source>
</evidence>
<evidence type="ECO:0000256" key="2">
    <source>
        <dbReference type="PROSITE-ProRule" id="PRU00332"/>
    </source>
</evidence>
<evidence type="ECO:0000256" key="1">
    <source>
        <dbReference type="ARBA" id="ARBA00022884"/>
    </source>
</evidence>
<dbReference type="CDD" id="cd12291">
    <property type="entry name" value="RRM1_La"/>
    <property type="match status" value="1"/>
</dbReference>
<dbReference type="Proteomes" id="UP000691718">
    <property type="component" value="Unassembled WGS sequence"/>
</dbReference>
<proteinExistence type="predicted"/>
<dbReference type="InterPro" id="IPR014886">
    <property type="entry name" value="La_xRRM"/>
</dbReference>
<dbReference type="GO" id="GO:0008033">
    <property type="term" value="P:tRNA processing"/>
    <property type="evidence" value="ECO:0007669"/>
    <property type="project" value="TreeGrafter"/>
</dbReference>
<dbReference type="InterPro" id="IPR045180">
    <property type="entry name" value="La_dom_prot"/>
</dbReference>
<feature type="compositionally biased region" description="Low complexity" evidence="4">
    <location>
        <begin position="354"/>
        <end position="364"/>
    </location>
</feature>
<feature type="region of interest" description="Disordered" evidence="4">
    <location>
        <begin position="347"/>
        <end position="392"/>
    </location>
</feature>
<dbReference type="GO" id="GO:1990904">
    <property type="term" value="C:ribonucleoprotein complex"/>
    <property type="evidence" value="ECO:0007669"/>
    <property type="project" value="UniProtKB-UniRule"/>
</dbReference>
<dbReference type="PROSITE" id="PS50961">
    <property type="entry name" value="HTH_LA"/>
    <property type="match status" value="1"/>
</dbReference>
<feature type="domain" description="HTH La-type RNA-binding" evidence="6">
    <location>
        <begin position="32"/>
        <end position="124"/>
    </location>
</feature>
<feature type="coiled-coil region" evidence="3">
    <location>
        <begin position="219"/>
        <end position="249"/>
    </location>
</feature>
<name>A0A8S3Y0P5_PARAO</name>
<gene>
    <name evidence="8" type="ORF">PAPOLLO_LOCUS24198</name>
</gene>
<dbReference type="Pfam" id="PF08777">
    <property type="entry name" value="RRM_3"/>
    <property type="match status" value="1"/>
</dbReference>
<evidence type="ECO:0000313" key="8">
    <source>
        <dbReference type="EMBL" id="CAG5048367.1"/>
    </source>
</evidence>
<dbReference type="GO" id="GO:0045727">
    <property type="term" value="P:positive regulation of translation"/>
    <property type="evidence" value="ECO:0007669"/>
    <property type="project" value="TreeGrafter"/>
</dbReference>
<keyword evidence="1 2" id="KW-0694">RNA-binding</keyword>
<organism evidence="8 9">
    <name type="scientific">Parnassius apollo</name>
    <name type="common">Apollo butterfly</name>
    <name type="synonym">Papilio apollo</name>
    <dbReference type="NCBI Taxonomy" id="110799"/>
    <lineage>
        <taxon>Eukaryota</taxon>
        <taxon>Metazoa</taxon>
        <taxon>Ecdysozoa</taxon>
        <taxon>Arthropoda</taxon>
        <taxon>Hexapoda</taxon>
        <taxon>Insecta</taxon>
        <taxon>Pterygota</taxon>
        <taxon>Neoptera</taxon>
        <taxon>Endopterygota</taxon>
        <taxon>Lepidoptera</taxon>
        <taxon>Glossata</taxon>
        <taxon>Ditrysia</taxon>
        <taxon>Papilionoidea</taxon>
        <taxon>Papilionidae</taxon>
        <taxon>Parnassiinae</taxon>
        <taxon>Parnassini</taxon>
        <taxon>Parnassius</taxon>
        <taxon>Parnassius</taxon>
    </lineage>
</organism>
<dbReference type="Pfam" id="PF05383">
    <property type="entry name" value="La"/>
    <property type="match status" value="1"/>
</dbReference>
<dbReference type="PROSITE" id="PS51939">
    <property type="entry name" value="XRRM"/>
    <property type="match status" value="1"/>
</dbReference>
<dbReference type="SMART" id="SM00360">
    <property type="entry name" value="RRM"/>
    <property type="match status" value="1"/>
</dbReference>
<comment type="caution">
    <text evidence="8">The sequence shown here is derived from an EMBL/GenBank/DDBJ whole genome shotgun (WGS) entry which is preliminary data.</text>
</comment>
<dbReference type="Pfam" id="PF00076">
    <property type="entry name" value="RRM_1"/>
    <property type="match status" value="1"/>
</dbReference>
<accession>A0A8S3Y0P5</accession>
<evidence type="ECO:0000313" key="9">
    <source>
        <dbReference type="Proteomes" id="UP000691718"/>
    </source>
</evidence>
<keyword evidence="9" id="KW-1185">Reference proteome</keyword>
<evidence type="ECO:0000259" key="6">
    <source>
        <dbReference type="PROSITE" id="PS50961"/>
    </source>
</evidence>
<feature type="compositionally biased region" description="Basic residues" evidence="4">
    <location>
        <begin position="365"/>
        <end position="377"/>
    </location>
</feature>
<feature type="region of interest" description="Disordered" evidence="4">
    <location>
        <begin position="9"/>
        <end position="38"/>
    </location>
</feature>
<dbReference type="SMART" id="SM00715">
    <property type="entry name" value="LA"/>
    <property type="match status" value="1"/>
</dbReference>
<dbReference type="PANTHER" id="PTHR22792">
    <property type="entry name" value="LUPUS LA PROTEIN-RELATED"/>
    <property type="match status" value="1"/>
</dbReference>
<reference evidence="8" key="1">
    <citation type="submission" date="2021-04" db="EMBL/GenBank/DDBJ databases">
        <authorList>
            <person name="Tunstrom K."/>
        </authorList>
    </citation>
    <scope>NUCLEOTIDE SEQUENCE</scope>
</reference>
<evidence type="ECO:0000259" key="7">
    <source>
        <dbReference type="PROSITE" id="PS51939"/>
    </source>
</evidence>
<feature type="compositionally biased region" description="Basic and acidic residues" evidence="4">
    <location>
        <begin position="378"/>
        <end position="392"/>
    </location>
</feature>
<feature type="domain" description="RRM" evidence="5">
    <location>
        <begin position="136"/>
        <end position="217"/>
    </location>
</feature>
<feature type="domain" description="XRRM" evidence="7">
    <location>
        <begin position="251"/>
        <end position="374"/>
    </location>
</feature>
<dbReference type="InterPro" id="IPR006630">
    <property type="entry name" value="La_HTH"/>
</dbReference>
<keyword evidence="3" id="KW-0175">Coiled coil</keyword>
<evidence type="ECO:0000256" key="3">
    <source>
        <dbReference type="SAM" id="Coils"/>
    </source>
</evidence>
<dbReference type="EMBL" id="CAJQZP010001459">
    <property type="protein sequence ID" value="CAG5048367.1"/>
    <property type="molecule type" value="Genomic_DNA"/>
</dbReference>
<dbReference type="GO" id="GO:0010494">
    <property type="term" value="C:cytoplasmic stress granule"/>
    <property type="evidence" value="ECO:0007669"/>
    <property type="project" value="TreeGrafter"/>
</dbReference>
<dbReference type="GO" id="GO:0005829">
    <property type="term" value="C:cytosol"/>
    <property type="evidence" value="ECO:0007669"/>
    <property type="project" value="TreeGrafter"/>
</dbReference>